<name>A0AA38G4T8_TAXCH</name>
<evidence type="ECO:0000313" key="1">
    <source>
        <dbReference type="EMBL" id="KAH9316047.1"/>
    </source>
</evidence>
<organism evidence="1 2">
    <name type="scientific">Taxus chinensis</name>
    <name type="common">Chinese yew</name>
    <name type="synonym">Taxus wallichiana var. chinensis</name>
    <dbReference type="NCBI Taxonomy" id="29808"/>
    <lineage>
        <taxon>Eukaryota</taxon>
        <taxon>Viridiplantae</taxon>
        <taxon>Streptophyta</taxon>
        <taxon>Embryophyta</taxon>
        <taxon>Tracheophyta</taxon>
        <taxon>Spermatophyta</taxon>
        <taxon>Pinopsida</taxon>
        <taxon>Pinidae</taxon>
        <taxon>Conifers II</taxon>
        <taxon>Cupressales</taxon>
        <taxon>Taxaceae</taxon>
        <taxon>Taxus</taxon>
    </lineage>
</organism>
<gene>
    <name evidence="1" type="ORF">KI387_024674</name>
</gene>
<accession>A0AA38G4T8</accession>
<protein>
    <submittedName>
        <fullName evidence="1">Uncharacterized protein</fullName>
    </submittedName>
</protein>
<evidence type="ECO:0000313" key="2">
    <source>
        <dbReference type="Proteomes" id="UP000824469"/>
    </source>
</evidence>
<feature type="non-terminal residue" evidence="1">
    <location>
        <position position="74"/>
    </location>
</feature>
<sequence>TVRGKGLCEHLITDMEKQQAAEPEDSKQHAEIMYQQSNIMVQLENQQPELSQEIQESRWMTDLVNYLQHDTYLE</sequence>
<feature type="non-terminal residue" evidence="1">
    <location>
        <position position="1"/>
    </location>
</feature>
<dbReference type="EMBL" id="JAHRHJ020000005">
    <property type="protein sequence ID" value="KAH9316047.1"/>
    <property type="molecule type" value="Genomic_DNA"/>
</dbReference>
<comment type="caution">
    <text evidence="1">The sequence shown here is derived from an EMBL/GenBank/DDBJ whole genome shotgun (WGS) entry which is preliminary data.</text>
</comment>
<keyword evidence="2" id="KW-1185">Reference proteome</keyword>
<dbReference type="Proteomes" id="UP000824469">
    <property type="component" value="Unassembled WGS sequence"/>
</dbReference>
<proteinExistence type="predicted"/>
<reference evidence="1 2" key="1">
    <citation type="journal article" date="2021" name="Nat. Plants">
        <title>The Taxus genome provides insights into paclitaxel biosynthesis.</title>
        <authorList>
            <person name="Xiong X."/>
            <person name="Gou J."/>
            <person name="Liao Q."/>
            <person name="Li Y."/>
            <person name="Zhou Q."/>
            <person name="Bi G."/>
            <person name="Li C."/>
            <person name="Du R."/>
            <person name="Wang X."/>
            <person name="Sun T."/>
            <person name="Guo L."/>
            <person name="Liang H."/>
            <person name="Lu P."/>
            <person name="Wu Y."/>
            <person name="Zhang Z."/>
            <person name="Ro D.K."/>
            <person name="Shang Y."/>
            <person name="Huang S."/>
            <person name="Yan J."/>
        </authorList>
    </citation>
    <scope>NUCLEOTIDE SEQUENCE [LARGE SCALE GENOMIC DNA]</scope>
    <source>
        <strain evidence="1">Ta-2019</strain>
    </source>
</reference>
<dbReference type="AlphaFoldDB" id="A0AA38G4T8"/>